<gene>
    <name evidence="1" type="ORF">D4N35_007360</name>
</gene>
<name>A0A443IVL8_9BACI</name>
<organism evidence="1 2">
    <name type="scientific">Siminovitchia fortis</name>
    <dbReference type="NCBI Taxonomy" id="254758"/>
    <lineage>
        <taxon>Bacteria</taxon>
        <taxon>Bacillati</taxon>
        <taxon>Bacillota</taxon>
        <taxon>Bacilli</taxon>
        <taxon>Bacillales</taxon>
        <taxon>Bacillaceae</taxon>
        <taxon>Siminovitchia</taxon>
    </lineage>
</organism>
<accession>A0A443IVL8</accession>
<dbReference type="InterPro" id="IPR036895">
    <property type="entry name" value="Uracil-DNA_glycosylase-like_sf"/>
</dbReference>
<comment type="caution">
    <text evidence="1">The sequence shown here is derived from an EMBL/GenBank/DDBJ whole genome shotgun (WGS) entry which is preliminary data.</text>
</comment>
<sequence length="253" mass="28831">MFFLNTDFQRFLPSIRNLPDSDLLEKKDLLNEHFLIGKADGLEVYYAPHNEFINCHAEIVIVGITPGWTQMEAAFRQAKLSLQKGDSLEQVLLESKRAASFTGAMRKNLIEMLDECGVNTAFSLSSSRLLFGECRRLLHTTSIIKYPVFIEGKNYTGHAPKIHQSALLTHYAHNVFPKELHEIETDFLLVPLGKVVSEVMTDLVYKGMIPEKRCLFGFPHPSGANGHRKKQFHKAKAELKAIVERFVDERELF</sequence>
<evidence type="ECO:0000313" key="2">
    <source>
        <dbReference type="Proteomes" id="UP000273811"/>
    </source>
</evidence>
<protein>
    <recommendedName>
        <fullName evidence="3">Uracil DNA glycosylase superfamily protein</fullName>
    </recommendedName>
</protein>
<dbReference type="AlphaFoldDB" id="A0A443IVL8"/>
<reference evidence="1" key="1">
    <citation type="submission" date="2018-12" db="EMBL/GenBank/DDBJ databases">
        <authorList>
            <person name="Sun L."/>
            <person name="Chen Z."/>
        </authorList>
    </citation>
    <scope>NUCLEOTIDE SEQUENCE [LARGE SCALE GENOMIC DNA]</scope>
    <source>
        <strain evidence="1">DSM 16012</strain>
    </source>
</reference>
<dbReference type="EMBL" id="QYTU02000012">
    <property type="protein sequence ID" value="RWR12179.1"/>
    <property type="molecule type" value="Genomic_DNA"/>
</dbReference>
<keyword evidence="2" id="KW-1185">Reference proteome</keyword>
<proteinExistence type="predicted"/>
<dbReference type="Proteomes" id="UP000273811">
    <property type="component" value="Unassembled WGS sequence"/>
</dbReference>
<evidence type="ECO:0008006" key="3">
    <source>
        <dbReference type="Google" id="ProtNLM"/>
    </source>
</evidence>
<dbReference type="SUPFAM" id="SSF52141">
    <property type="entry name" value="Uracil-DNA glycosylase-like"/>
    <property type="match status" value="1"/>
</dbReference>
<dbReference type="OrthoDB" id="573462at2"/>
<evidence type="ECO:0000313" key="1">
    <source>
        <dbReference type="EMBL" id="RWR12179.1"/>
    </source>
</evidence>